<protein>
    <submittedName>
        <fullName evidence="1">Uncharacterized protein</fullName>
    </submittedName>
</protein>
<dbReference type="InParanoid" id="A0A061GRM7"/>
<keyword evidence="2" id="KW-1185">Reference proteome</keyword>
<evidence type="ECO:0000313" key="1">
    <source>
        <dbReference type="EMBL" id="EOY32510.1"/>
    </source>
</evidence>
<dbReference type="AlphaFoldDB" id="A0A061GRM7"/>
<dbReference type="Proteomes" id="UP000026915">
    <property type="component" value="Chromosome 9"/>
</dbReference>
<reference evidence="1 2" key="1">
    <citation type="journal article" date="2013" name="Genome Biol.">
        <title>The genome sequence of the most widely cultivated cacao type and its use to identify candidate genes regulating pod color.</title>
        <authorList>
            <person name="Motamayor J.C."/>
            <person name="Mockaitis K."/>
            <person name="Schmutz J."/>
            <person name="Haiminen N."/>
            <person name="Iii D.L."/>
            <person name="Cornejo O."/>
            <person name="Findley S.D."/>
            <person name="Zheng P."/>
            <person name="Utro F."/>
            <person name="Royaert S."/>
            <person name="Saski C."/>
            <person name="Jenkins J."/>
            <person name="Podicheti R."/>
            <person name="Zhao M."/>
            <person name="Scheffler B.E."/>
            <person name="Stack J.C."/>
            <person name="Feltus F.A."/>
            <person name="Mustiga G.M."/>
            <person name="Amores F."/>
            <person name="Phillips W."/>
            <person name="Marelli J.P."/>
            <person name="May G.D."/>
            <person name="Shapiro H."/>
            <person name="Ma J."/>
            <person name="Bustamante C.D."/>
            <person name="Schnell R.J."/>
            <person name="Main D."/>
            <person name="Gilbert D."/>
            <person name="Parida L."/>
            <person name="Kuhn D.N."/>
        </authorList>
    </citation>
    <scope>NUCLEOTIDE SEQUENCE [LARGE SCALE GENOMIC DNA]</scope>
    <source>
        <strain evidence="2">cv. Matina 1-6</strain>
    </source>
</reference>
<sequence>MFFGELDFNMLGRTSVSRFWQMVRMSRFVGRELLCDSRELLCLLWCLAEFDQKWNGLQKQEEPTMA</sequence>
<dbReference type="Gramene" id="EOY32510">
    <property type="protein sequence ID" value="EOY32510"/>
    <property type="gene ID" value="TCM_040478"/>
</dbReference>
<accession>A0A061GRM7</accession>
<proteinExistence type="predicted"/>
<dbReference type="HOGENOM" id="CLU_2836436_0_0_1"/>
<dbReference type="EMBL" id="CM001887">
    <property type="protein sequence ID" value="EOY32510.1"/>
    <property type="molecule type" value="Genomic_DNA"/>
</dbReference>
<organism evidence="1 2">
    <name type="scientific">Theobroma cacao</name>
    <name type="common">Cacao</name>
    <name type="synonym">Cocoa</name>
    <dbReference type="NCBI Taxonomy" id="3641"/>
    <lineage>
        <taxon>Eukaryota</taxon>
        <taxon>Viridiplantae</taxon>
        <taxon>Streptophyta</taxon>
        <taxon>Embryophyta</taxon>
        <taxon>Tracheophyta</taxon>
        <taxon>Spermatophyta</taxon>
        <taxon>Magnoliopsida</taxon>
        <taxon>eudicotyledons</taxon>
        <taxon>Gunneridae</taxon>
        <taxon>Pentapetalae</taxon>
        <taxon>rosids</taxon>
        <taxon>malvids</taxon>
        <taxon>Malvales</taxon>
        <taxon>Malvaceae</taxon>
        <taxon>Byttnerioideae</taxon>
        <taxon>Theobroma</taxon>
    </lineage>
</organism>
<name>A0A061GRM7_THECC</name>
<evidence type="ECO:0000313" key="2">
    <source>
        <dbReference type="Proteomes" id="UP000026915"/>
    </source>
</evidence>
<gene>
    <name evidence="1" type="ORF">TCM_040478</name>
</gene>